<evidence type="ECO:0000256" key="1">
    <source>
        <dbReference type="ARBA" id="ARBA00022729"/>
    </source>
</evidence>
<organism evidence="2 3">
    <name type="scientific">Pedobacter africanus</name>
    <dbReference type="NCBI Taxonomy" id="151894"/>
    <lineage>
        <taxon>Bacteria</taxon>
        <taxon>Pseudomonadati</taxon>
        <taxon>Bacteroidota</taxon>
        <taxon>Sphingobacteriia</taxon>
        <taxon>Sphingobacteriales</taxon>
        <taxon>Sphingobacteriaceae</taxon>
        <taxon>Pedobacter</taxon>
    </lineage>
</organism>
<keyword evidence="1" id="KW-0732">Signal</keyword>
<evidence type="ECO:0000313" key="3">
    <source>
        <dbReference type="Proteomes" id="UP000192756"/>
    </source>
</evidence>
<protein>
    <submittedName>
        <fullName evidence="2">Repeat domain-containing protein</fullName>
    </submittedName>
</protein>
<dbReference type="PANTHER" id="PTHR44103">
    <property type="entry name" value="PROPROTEIN CONVERTASE P"/>
    <property type="match status" value="1"/>
</dbReference>
<dbReference type="STRING" id="151894.SAMN04488524_3508"/>
<gene>
    <name evidence="2" type="ORF">SAMN04488524_3508</name>
</gene>
<dbReference type="EMBL" id="FWXT01000003">
    <property type="protein sequence ID" value="SMC94083.1"/>
    <property type="molecule type" value="Genomic_DNA"/>
</dbReference>
<dbReference type="PANTHER" id="PTHR44103:SF1">
    <property type="entry name" value="PROPROTEIN CONVERTASE P"/>
    <property type="match status" value="1"/>
</dbReference>
<proteinExistence type="predicted"/>
<name>A0A1W2D9N0_9SPHI</name>
<dbReference type="OrthoDB" id="9812871at2"/>
<dbReference type="Proteomes" id="UP000192756">
    <property type="component" value="Unassembled WGS sequence"/>
</dbReference>
<dbReference type="SUPFAM" id="SSF69318">
    <property type="entry name" value="Integrin alpha N-terminal domain"/>
    <property type="match status" value="1"/>
</dbReference>
<keyword evidence="3" id="KW-1185">Reference proteome</keyword>
<sequence>MISGCMSAIGVMKSAAQASNSVVKLAPGFKIEANGKPIAADIGHAAPFMIDFDGDGRKDLVMGEFKEGKARVYLNVGTDKAPQFKDFSYLQAGGKDASVPPACCIGFDPSFMDLNGDGIMDVTSGQYTGGYINFYEGIAAKPFQFKAGVSLLQPELEKGAVKDSHDWSMRTANFIDFDDDGDYDMVWGNVSGAVFYAQNTGTKKAYKFAESISLTTNGSPAKVDSKSDPFPVDWDGDGIIDLLVGSEASDIVFFKGKKKGSTNFEPGVSIWTGRKSTAGAAGSYQEVSKSMEALGEKRPYPGYRVRLGVTDWNGDGKLDLMVGNCYSPESNDSHATSGNVYVFLRQ</sequence>
<dbReference type="AlphaFoldDB" id="A0A1W2D9N0"/>
<reference evidence="3" key="1">
    <citation type="submission" date="2017-04" db="EMBL/GenBank/DDBJ databases">
        <authorList>
            <person name="Varghese N."/>
            <person name="Submissions S."/>
        </authorList>
    </citation>
    <scope>NUCLEOTIDE SEQUENCE [LARGE SCALE GENOMIC DNA]</scope>
    <source>
        <strain evidence="3">DSM 12126</strain>
    </source>
</reference>
<dbReference type="RefSeq" id="WP_144008987.1">
    <property type="nucleotide sequence ID" value="NZ_FWXT01000003.1"/>
</dbReference>
<dbReference type="Pfam" id="PF13517">
    <property type="entry name" value="FG-GAP_3"/>
    <property type="match status" value="1"/>
</dbReference>
<dbReference type="InterPro" id="IPR028994">
    <property type="entry name" value="Integrin_alpha_N"/>
</dbReference>
<evidence type="ECO:0000313" key="2">
    <source>
        <dbReference type="EMBL" id="SMC94083.1"/>
    </source>
</evidence>
<dbReference type="InterPro" id="IPR013517">
    <property type="entry name" value="FG-GAP"/>
</dbReference>
<accession>A0A1W2D9N0</accession>
<dbReference type="Gene3D" id="2.130.10.130">
    <property type="entry name" value="Integrin alpha, N-terminal"/>
    <property type="match status" value="2"/>
</dbReference>